<sequence length="403" mass="45119">EKKEIYFTNAIRIKVLLISLTAALIIFVAPRFSNIEGAVVLIPFVALLVIFDNLRDFIFAYFRGIEKMEREAFLIVIMNTAIALFGFIVLQFNKTAGALLFSYIASVVILSIVAFYFIKDAIKGIFKNFDKEIFKQFYRNSWPFAFIGLFGIFMLNIDIIMLGWLRSAEEIGYYSASQRVVQILYTLPAIIASAIFPAVARFIKQKDFDKAKILNEKSITMLYFIAMPLAIGGIVLSSAIIAFLFGKEYLPASVSFQILIASVLIQFPSAILSNLTIAHNQQKKLIGYAAFGSISNVLFNALLIPIWGIAGSAIATLTAQLAFYVPIWLKMKRINNFYTFRHLKKIIASAAIMGISAFFINKLGVNVLLNIIISAGVYLIAIYLLKEKILKDIISLSQKVKTP</sequence>
<name>A0A2M7Q8R4_9BACT</name>
<feature type="transmembrane region" description="Helical" evidence="6">
    <location>
        <begin position="180"/>
        <end position="200"/>
    </location>
</feature>
<comment type="caution">
    <text evidence="7">The sequence shown here is derived from an EMBL/GenBank/DDBJ whole genome shotgun (WGS) entry which is preliminary data.</text>
</comment>
<feature type="transmembrane region" description="Helical" evidence="6">
    <location>
        <begin position="144"/>
        <end position="165"/>
    </location>
</feature>
<evidence type="ECO:0000256" key="2">
    <source>
        <dbReference type="ARBA" id="ARBA00022475"/>
    </source>
</evidence>
<dbReference type="Pfam" id="PF13440">
    <property type="entry name" value="Polysacc_synt_3"/>
    <property type="match status" value="1"/>
</dbReference>
<feature type="transmembrane region" description="Helical" evidence="6">
    <location>
        <begin position="367"/>
        <end position="385"/>
    </location>
</feature>
<feature type="transmembrane region" description="Helical" evidence="6">
    <location>
        <begin position="35"/>
        <end position="51"/>
    </location>
</feature>
<comment type="subcellular location">
    <subcellularLocation>
        <location evidence="1">Cell membrane</location>
        <topology evidence="1">Multi-pass membrane protein</topology>
    </subcellularLocation>
</comment>
<evidence type="ECO:0000313" key="8">
    <source>
        <dbReference type="Proteomes" id="UP000230363"/>
    </source>
</evidence>
<reference evidence="8" key="1">
    <citation type="submission" date="2017-09" db="EMBL/GenBank/DDBJ databases">
        <title>Depth-based differentiation of microbial function through sediment-hosted aquifers and enrichment of novel symbionts in the deep terrestrial subsurface.</title>
        <authorList>
            <person name="Probst A.J."/>
            <person name="Ladd B."/>
            <person name="Jarett J.K."/>
            <person name="Geller-Mcgrath D.E."/>
            <person name="Sieber C.M.K."/>
            <person name="Emerson J.B."/>
            <person name="Anantharaman K."/>
            <person name="Thomas B.C."/>
            <person name="Malmstrom R."/>
            <person name="Stieglmeier M."/>
            <person name="Klingl A."/>
            <person name="Woyke T."/>
            <person name="Ryan C.M."/>
            <person name="Banfield J.F."/>
        </authorList>
    </citation>
    <scope>NUCLEOTIDE SEQUENCE [LARGE SCALE GENOMIC DNA]</scope>
</reference>
<feature type="transmembrane region" description="Helical" evidence="6">
    <location>
        <begin position="72"/>
        <end position="92"/>
    </location>
</feature>
<evidence type="ECO:0000256" key="3">
    <source>
        <dbReference type="ARBA" id="ARBA00022692"/>
    </source>
</evidence>
<feature type="transmembrane region" description="Helical" evidence="6">
    <location>
        <begin position="313"/>
        <end position="331"/>
    </location>
</feature>
<feature type="transmembrane region" description="Helical" evidence="6">
    <location>
        <begin position="12"/>
        <end position="29"/>
    </location>
</feature>
<dbReference type="PANTHER" id="PTHR30250:SF11">
    <property type="entry name" value="O-ANTIGEN TRANSPORTER-RELATED"/>
    <property type="match status" value="1"/>
</dbReference>
<proteinExistence type="predicted"/>
<feature type="transmembrane region" description="Helical" evidence="6">
    <location>
        <begin position="252"/>
        <end position="273"/>
    </location>
</feature>
<evidence type="ECO:0000256" key="5">
    <source>
        <dbReference type="ARBA" id="ARBA00023136"/>
    </source>
</evidence>
<feature type="non-terminal residue" evidence="7">
    <location>
        <position position="1"/>
    </location>
</feature>
<feature type="transmembrane region" description="Helical" evidence="6">
    <location>
        <begin position="343"/>
        <end position="361"/>
    </location>
</feature>
<feature type="transmembrane region" description="Helical" evidence="6">
    <location>
        <begin position="221"/>
        <end position="246"/>
    </location>
</feature>
<keyword evidence="5 6" id="KW-0472">Membrane</keyword>
<keyword evidence="3 6" id="KW-0812">Transmembrane</keyword>
<dbReference type="Proteomes" id="UP000230363">
    <property type="component" value="Unassembled WGS sequence"/>
</dbReference>
<dbReference type="GO" id="GO:0005886">
    <property type="term" value="C:plasma membrane"/>
    <property type="evidence" value="ECO:0007669"/>
    <property type="project" value="UniProtKB-SubCell"/>
</dbReference>
<feature type="transmembrane region" description="Helical" evidence="6">
    <location>
        <begin position="285"/>
        <end position="307"/>
    </location>
</feature>
<accession>A0A2M7Q8R4</accession>
<keyword evidence="4 6" id="KW-1133">Transmembrane helix</keyword>
<protein>
    <submittedName>
        <fullName evidence="7">Uncharacterized protein</fullName>
    </submittedName>
</protein>
<dbReference type="CDD" id="cd13128">
    <property type="entry name" value="MATE_Wzx_like"/>
    <property type="match status" value="1"/>
</dbReference>
<evidence type="ECO:0000256" key="6">
    <source>
        <dbReference type="SAM" id="Phobius"/>
    </source>
</evidence>
<keyword evidence="2" id="KW-1003">Cell membrane</keyword>
<dbReference type="PANTHER" id="PTHR30250">
    <property type="entry name" value="PST FAMILY PREDICTED COLANIC ACID TRANSPORTER"/>
    <property type="match status" value="1"/>
</dbReference>
<dbReference type="AlphaFoldDB" id="A0A2M7Q8R4"/>
<gene>
    <name evidence="7" type="ORF">COY96_01695</name>
</gene>
<evidence type="ECO:0000313" key="7">
    <source>
        <dbReference type="EMBL" id="PIY59465.1"/>
    </source>
</evidence>
<organism evidence="7 8">
    <name type="scientific">Candidatus Wolfebacteria bacterium CG_4_10_14_0_8_um_filter_37_11</name>
    <dbReference type="NCBI Taxonomy" id="1975062"/>
    <lineage>
        <taxon>Bacteria</taxon>
        <taxon>Candidatus Wolfeibacteriota</taxon>
    </lineage>
</organism>
<dbReference type="InterPro" id="IPR050833">
    <property type="entry name" value="Poly_Biosynth_Transport"/>
</dbReference>
<evidence type="ECO:0000256" key="1">
    <source>
        <dbReference type="ARBA" id="ARBA00004651"/>
    </source>
</evidence>
<dbReference type="EMBL" id="PFKZ01000063">
    <property type="protein sequence ID" value="PIY59465.1"/>
    <property type="molecule type" value="Genomic_DNA"/>
</dbReference>
<evidence type="ECO:0000256" key="4">
    <source>
        <dbReference type="ARBA" id="ARBA00022989"/>
    </source>
</evidence>
<feature type="transmembrane region" description="Helical" evidence="6">
    <location>
        <begin position="98"/>
        <end position="118"/>
    </location>
</feature>